<feature type="domain" description="Glycoside hydrolase 35 catalytic" evidence="7">
    <location>
        <begin position="10"/>
        <end position="328"/>
    </location>
</feature>
<dbReference type="PIRSF" id="PIRSF006336">
    <property type="entry name" value="B-gal"/>
    <property type="match status" value="1"/>
</dbReference>
<keyword evidence="3 5" id="KW-0326">Glycosidase</keyword>
<gene>
    <name evidence="10" type="primary">bga</name>
    <name evidence="10" type="ORF">R28058_05831</name>
</gene>
<feature type="domain" description="Beta-galactosidase 1-like first all-beta" evidence="8">
    <location>
        <begin position="374"/>
        <end position="489"/>
    </location>
</feature>
<dbReference type="EC" id="3.2.1.23" evidence="5"/>
<evidence type="ECO:0000256" key="4">
    <source>
        <dbReference type="PIRSR" id="PIRSR006336-1"/>
    </source>
</evidence>
<evidence type="ECO:0000313" key="10">
    <source>
        <dbReference type="EMBL" id="CEQ02850.1"/>
    </source>
</evidence>
<dbReference type="InterPro" id="IPR017853">
    <property type="entry name" value="GH"/>
</dbReference>
<evidence type="ECO:0000256" key="1">
    <source>
        <dbReference type="ARBA" id="ARBA00009809"/>
    </source>
</evidence>
<dbReference type="Proteomes" id="UP000049127">
    <property type="component" value="Unassembled WGS sequence"/>
</dbReference>
<evidence type="ECO:0000259" key="8">
    <source>
        <dbReference type="Pfam" id="PF21317"/>
    </source>
</evidence>
<dbReference type="Pfam" id="PF01301">
    <property type="entry name" value="Glyco_hydro_35"/>
    <property type="match status" value="1"/>
</dbReference>
<dbReference type="AlphaFoldDB" id="A0A0C7R213"/>
<dbReference type="InterPro" id="IPR048912">
    <property type="entry name" value="BetaGal1-like_ABD1"/>
</dbReference>
<dbReference type="EMBL" id="CEKZ01000003">
    <property type="protein sequence ID" value="CEQ02850.1"/>
    <property type="molecule type" value="Genomic_DNA"/>
</dbReference>
<dbReference type="SUPFAM" id="SSF49785">
    <property type="entry name" value="Galactose-binding domain-like"/>
    <property type="match status" value="1"/>
</dbReference>
<dbReference type="InterPro" id="IPR001944">
    <property type="entry name" value="Glycoside_Hdrlase_35"/>
</dbReference>
<feature type="active site" description="Proton donor" evidence="4">
    <location>
        <position position="157"/>
    </location>
</feature>
<dbReference type="SUPFAM" id="SSF51445">
    <property type="entry name" value="(Trans)glycosidases"/>
    <property type="match status" value="1"/>
</dbReference>
<evidence type="ECO:0000256" key="3">
    <source>
        <dbReference type="ARBA" id="ARBA00023295"/>
    </source>
</evidence>
<evidence type="ECO:0000256" key="5">
    <source>
        <dbReference type="RuleBase" id="RU000675"/>
    </source>
</evidence>
<dbReference type="GO" id="GO:0004565">
    <property type="term" value="F:beta-galactosidase activity"/>
    <property type="evidence" value="ECO:0007669"/>
    <property type="project" value="UniProtKB-EC"/>
</dbReference>
<dbReference type="InterPro" id="IPR019801">
    <property type="entry name" value="Glyco_hydro_35_CS"/>
</dbReference>
<dbReference type="RefSeq" id="WP_055341414.1">
    <property type="nucleotide sequence ID" value="NZ_CEKZ01000003.1"/>
</dbReference>
<name>A0A0C7R213_PARSO</name>
<evidence type="ECO:0000256" key="2">
    <source>
        <dbReference type="ARBA" id="ARBA00022801"/>
    </source>
</evidence>
<evidence type="ECO:0000259" key="7">
    <source>
        <dbReference type="Pfam" id="PF01301"/>
    </source>
</evidence>
<dbReference type="GO" id="GO:0005975">
    <property type="term" value="P:carbohydrate metabolic process"/>
    <property type="evidence" value="ECO:0007669"/>
    <property type="project" value="InterPro"/>
</dbReference>
<dbReference type="Gene3D" id="2.60.120.260">
    <property type="entry name" value="Galactose-binding domain-like"/>
    <property type="match status" value="2"/>
</dbReference>
<dbReference type="InterPro" id="IPR008979">
    <property type="entry name" value="Galactose-bd-like_sf"/>
</dbReference>
<dbReference type="OrthoDB" id="9813184at2"/>
<protein>
    <recommendedName>
        <fullName evidence="5">Beta-galactosidase</fullName>
        <ecNumber evidence="5">3.2.1.23</ecNumber>
    </recommendedName>
</protein>
<feature type="domain" description="Beta-galactosidase galactose-binding" evidence="9">
    <location>
        <begin position="507"/>
        <end position="565"/>
    </location>
</feature>
<dbReference type="PROSITE" id="PS01182">
    <property type="entry name" value="GLYCOSYL_HYDROL_F35"/>
    <property type="match status" value="1"/>
</dbReference>
<organism evidence="10 11">
    <name type="scientific">Paraclostridium sordellii</name>
    <name type="common">Clostridium sordellii</name>
    <dbReference type="NCBI Taxonomy" id="1505"/>
    <lineage>
        <taxon>Bacteria</taxon>
        <taxon>Bacillati</taxon>
        <taxon>Bacillota</taxon>
        <taxon>Clostridia</taxon>
        <taxon>Peptostreptococcales</taxon>
        <taxon>Peptostreptococcaceae</taxon>
        <taxon>Paraclostridium</taxon>
    </lineage>
</organism>
<comment type="similarity">
    <text evidence="1 6">Belongs to the glycosyl hydrolase 35 family.</text>
</comment>
<proteinExistence type="inferred from homology"/>
<dbReference type="InterPro" id="IPR026283">
    <property type="entry name" value="B-gal_1-like"/>
</dbReference>
<dbReference type="InterPro" id="IPR048913">
    <property type="entry name" value="BetaGal_gal-bd"/>
</dbReference>
<evidence type="ECO:0000313" key="11">
    <source>
        <dbReference type="Proteomes" id="UP000049127"/>
    </source>
</evidence>
<dbReference type="FunFam" id="3.20.20.80:FF:000115">
    <property type="entry name" value="Beta-galactosidase"/>
    <property type="match status" value="1"/>
</dbReference>
<reference evidence="11" key="1">
    <citation type="submission" date="2015-01" db="EMBL/GenBank/DDBJ databases">
        <authorList>
            <person name="Aslett M.A."/>
            <person name="De Silva N."/>
        </authorList>
    </citation>
    <scope>NUCLEOTIDE SEQUENCE [LARGE SCALE GENOMIC DNA]</scope>
    <source>
        <strain evidence="11">R28058</strain>
    </source>
</reference>
<dbReference type="PRINTS" id="PR00742">
    <property type="entry name" value="GLHYDRLASE35"/>
</dbReference>
<dbReference type="InterPro" id="IPR031330">
    <property type="entry name" value="Gly_Hdrlase_35_cat"/>
</dbReference>
<accession>A0A0C7R213</accession>
<dbReference type="Gene3D" id="3.20.20.80">
    <property type="entry name" value="Glycosidases"/>
    <property type="match status" value="1"/>
</dbReference>
<dbReference type="Pfam" id="PF21317">
    <property type="entry name" value="BetaGal_ABD_1"/>
    <property type="match status" value="1"/>
</dbReference>
<evidence type="ECO:0000259" key="9">
    <source>
        <dbReference type="Pfam" id="PF21467"/>
    </source>
</evidence>
<comment type="catalytic activity">
    <reaction evidence="5">
        <text>Hydrolysis of terminal non-reducing beta-D-galactose residues in beta-D-galactosides.</text>
        <dbReference type="EC" id="3.2.1.23"/>
    </reaction>
</comment>
<sequence length="592" mass="69275">MYKLDIRENFYLNNKKIKIISGALHYFRVVPKYWLDRLEKLKSLGCNTVETYIPWNFHEVKEGIFEFEGQKDIERFTKLAQDLGLYVILRPSPYICAEWEFGGLPAWLLKYPSIRIRSNCEIFLNALDKYYKELFKILYPLQSTQGGPVIMMQIENEYGSFGNNKTYLKNLKNMMIKHGCEVPLFTSDGSWREVLEAGTILDEDILPTVNFGSRTKEQFGYFLEFLKQNNIKKPLMCMEFWLGWFSNWGDEFKRRDADDAAKELKEILDMGHVNLYMYHGGTNFGFYNGCCYLDEIYPQTTSYDYDALLNEHGEFTEKYYKFQEVISKYTNIPKVKFSTVINKVSYNNIKLKNKVSLFSTLDKLAKPIYNEETLNMEAIDQNYGYILYRSNIGKRNDLERFKLVGMDDRAQVFINENYHSTLYKEKFVSKNQTLSLDKEYDNILDILVENVGRINYGPNLLSPTQRKGIKGGVMIDLHLHTGWNHYSLELDNIDKIDFSGYYKENTPAFYEYEFEANEIGDTFLNTEGFGKGVAFINNFNLGRFLDIGPTNYLYIPAPLIKPGLNKIIIFETEGKYKETISLDDKPNYININ</sequence>
<evidence type="ECO:0000256" key="6">
    <source>
        <dbReference type="RuleBase" id="RU003679"/>
    </source>
</evidence>
<feature type="active site" description="Nucleophile" evidence="4">
    <location>
        <position position="239"/>
    </location>
</feature>
<dbReference type="PANTHER" id="PTHR23421">
    <property type="entry name" value="BETA-GALACTOSIDASE RELATED"/>
    <property type="match status" value="1"/>
</dbReference>
<keyword evidence="2 5" id="KW-0378">Hydrolase</keyword>
<dbReference type="Pfam" id="PF21467">
    <property type="entry name" value="BetaGal_gal-bd"/>
    <property type="match status" value="1"/>
</dbReference>